<dbReference type="PANTHER" id="PTHR10983">
    <property type="entry name" value="1-ACYLGLYCEROL-3-PHOSPHATE ACYLTRANSFERASE-RELATED"/>
    <property type="match status" value="1"/>
</dbReference>
<feature type="compositionally biased region" description="Polar residues" evidence="4">
    <location>
        <begin position="685"/>
        <end position="698"/>
    </location>
</feature>
<evidence type="ECO:0000256" key="4">
    <source>
        <dbReference type="SAM" id="MobiDB-lite"/>
    </source>
</evidence>
<dbReference type="AlphaFoldDB" id="A0A7C8MBZ8"/>
<accession>A0A7C8MBZ8</accession>
<dbReference type="OrthoDB" id="189226at2759"/>
<evidence type="ECO:0000259" key="6">
    <source>
        <dbReference type="SMART" id="SM00563"/>
    </source>
</evidence>
<dbReference type="Proteomes" id="UP000481861">
    <property type="component" value="Unassembled WGS sequence"/>
</dbReference>
<feature type="domain" description="Phospholipid/glycerol acyltransferase" evidence="6">
    <location>
        <begin position="129"/>
        <end position="251"/>
    </location>
</feature>
<dbReference type="CDD" id="cd07990">
    <property type="entry name" value="LPLAT_LCLAT1-like"/>
    <property type="match status" value="1"/>
</dbReference>
<evidence type="ECO:0000313" key="8">
    <source>
        <dbReference type="Proteomes" id="UP000481861"/>
    </source>
</evidence>
<dbReference type="Pfam" id="PF16076">
    <property type="entry name" value="Acyltransf_C"/>
    <property type="match status" value="1"/>
</dbReference>
<feature type="region of interest" description="Disordered" evidence="4">
    <location>
        <begin position="632"/>
        <end position="707"/>
    </location>
</feature>
<dbReference type="SUPFAM" id="SSF69593">
    <property type="entry name" value="Glycerol-3-phosphate (1)-acyltransferase"/>
    <property type="match status" value="1"/>
</dbReference>
<keyword evidence="2 7" id="KW-0808">Transferase</keyword>
<sequence>MSPAIKKKKDDLGAGLRVSKDNIAAHPAGPPRFGELSQAERAFTLASTFLSGVLAISASQFIGAPLKLIDPVFYDGYMAYTKECFAILITCLTQWWAPTVVRVSGDSSMKGQLIKKQDGSLECNFADRMVLMANHQLYTDWLYLWWIAYTNNMHGFIYIILKESLKNIPIIGWGAQFYNFIFLSRNWEEDQRTFKKHLAKLNKATEPMWLIIFPEGTNLSASTREKSKKWAEKNNLQDMKHQLLPRSTGLKFCLQELRETNEWLYDCTIAYEGVPPGQFGQDIFTLRSSFFEGRPPKSVNMHWRRFHLDSIPINNTKAFEVWLRNRWREKDYMLEYFQRNSRFPAEDYWKEHLDIADHSSQSQSLRSVPRPAVMIETEVKSGNWNEFVKIFAPITSVMMALTVAYGASPSDLPIPGGTEFFEQHMKALLDGGEMKGLPGPDELEKLIAGAAKMGASQTADPKNSGQVQQLTQENLARLVKETAITSGMVTPGGIRRVSTALPAPPTKTLATLSRLATRKAKSAAPFTRTVKKPAPAVTPKSTTAKPKPKPKPAPVGPMQEVMTKSGVMIKIPKAEVEEAKKTGTIVTKTGLVIKLGKDEIEEAQEKKGATIMTSSGIPIKIAPSGGIMIDQKAGNKQPQAKSSPSAMNNAKPTTPELTQKMKTPLVQPKVAQATQKKGTGANGGVQKSTNAPAKTSTAKPVIKKTTA</sequence>
<keyword evidence="5" id="KW-0472">Membrane</keyword>
<feature type="compositionally biased region" description="Low complexity" evidence="4">
    <location>
        <begin position="532"/>
        <end position="545"/>
    </location>
</feature>
<dbReference type="EMBL" id="JAADJZ010000003">
    <property type="protein sequence ID" value="KAF2876600.1"/>
    <property type="molecule type" value="Genomic_DNA"/>
</dbReference>
<keyword evidence="8" id="KW-1185">Reference proteome</keyword>
<protein>
    <submittedName>
        <fullName evidence="7">Acyltransferase-domain-containing protein</fullName>
    </submittedName>
</protein>
<dbReference type="GO" id="GO:0036149">
    <property type="term" value="P:phosphatidylinositol acyl-chain remodeling"/>
    <property type="evidence" value="ECO:0007669"/>
    <property type="project" value="TreeGrafter"/>
</dbReference>
<dbReference type="PANTHER" id="PTHR10983:SF16">
    <property type="entry name" value="LYSOCARDIOLIPIN ACYLTRANSFERASE 1"/>
    <property type="match status" value="1"/>
</dbReference>
<comment type="similarity">
    <text evidence="1">Belongs to the 1-acyl-sn-glycerol-3-phosphate acyltransferase family.</text>
</comment>
<dbReference type="Pfam" id="PF01553">
    <property type="entry name" value="Acyltransferase"/>
    <property type="match status" value="1"/>
</dbReference>
<proteinExistence type="inferred from homology"/>
<dbReference type="GO" id="GO:0016746">
    <property type="term" value="F:acyltransferase activity"/>
    <property type="evidence" value="ECO:0007669"/>
    <property type="project" value="UniProtKB-KW"/>
</dbReference>
<keyword evidence="3 7" id="KW-0012">Acyltransferase</keyword>
<name>A0A7C8MBZ8_9PLEO</name>
<evidence type="ECO:0000256" key="1">
    <source>
        <dbReference type="ARBA" id="ARBA00008655"/>
    </source>
</evidence>
<evidence type="ECO:0000256" key="2">
    <source>
        <dbReference type="ARBA" id="ARBA00022679"/>
    </source>
</evidence>
<organism evidence="7 8">
    <name type="scientific">Massariosphaeria phaeospora</name>
    <dbReference type="NCBI Taxonomy" id="100035"/>
    <lineage>
        <taxon>Eukaryota</taxon>
        <taxon>Fungi</taxon>
        <taxon>Dikarya</taxon>
        <taxon>Ascomycota</taxon>
        <taxon>Pezizomycotina</taxon>
        <taxon>Dothideomycetes</taxon>
        <taxon>Pleosporomycetidae</taxon>
        <taxon>Pleosporales</taxon>
        <taxon>Pleosporales incertae sedis</taxon>
        <taxon>Massariosphaeria</taxon>
    </lineage>
</organism>
<comment type="caution">
    <text evidence="7">The sequence shown here is derived from an EMBL/GenBank/DDBJ whole genome shotgun (WGS) entry which is preliminary data.</text>
</comment>
<feature type="compositionally biased region" description="Polar residues" evidence="4">
    <location>
        <begin position="634"/>
        <end position="661"/>
    </location>
</feature>
<evidence type="ECO:0000256" key="5">
    <source>
        <dbReference type="SAM" id="Phobius"/>
    </source>
</evidence>
<dbReference type="GO" id="GO:0005783">
    <property type="term" value="C:endoplasmic reticulum"/>
    <property type="evidence" value="ECO:0007669"/>
    <property type="project" value="TreeGrafter"/>
</dbReference>
<gene>
    <name evidence="7" type="ORF">BDV95DRAFT_602575</name>
</gene>
<keyword evidence="5" id="KW-0812">Transmembrane</keyword>
<feature type="transmembrane region" description="Helical" evidence="5">
    <location>
        <begin position="42"/>
        <end position="62"/>
    </location>
</feature>
<dbReference type="InterPro" id="IPR002123">
    <property type="entry name" value="Plipid/glycerol_acylTrfase"/>
</dbReference>
<evidence type="ECO:0000313" key="7">
    <source>
        <dbReference type="EMBL" id="KAF2876600.1"/>
    </source>
</evidence>
<evidence type="ECO:0000256" key="3">
    <source>
        <dbReference type="ARBA" id="ARBA00023315"/>
    </source>
</evidence>
<feature type="region of interest" description="Disordered" evidence="4">
    <location>
        <begin position="520"/>
        <end position="558"/>
    </location>
</feature>
<reference evidence="7 8" key="1">
    <citation type="submission" date="2020-01" db="EMBL/GenBank/DDBJ databases">
        <authorList>
            <consortium name="DOE Joint Genome Institute"/>
            <person name="Haridas S."/>
            <person name="Albert R."/>
            <person name="Binder M."/>
            <person name="Bloem J."/>
            <person name="Labutti K."/>
            <person name="Salamov A."/>
            <person name="Andreopoulos B."/>
            <person name="Baker S.E."/>
            <person name="Barry K."/>
            <person name="Bills G."/>
            <person name="Bluhm B.H."/>
            <person name="Cannon C."/>
            <person name="Castanera R."/>
            <person name="Culley D.E."/>
            <person name="Daum C."/>
            <person name="Ezra D."/>
            <person name="Gonzalez J.B."/>
            <person name="Henrissat B."/>
            <person name="Kuo A."/>
            <person name="Liang C."/>
            <person name="Lipzen A."/>
            <person name="Lutzoni F."/>
            <person name="Magnuson J."/>
            <person name="Mondo S."/>
            <person name="Nolan M."/>
            <person name="Ohm R."/>
            <person name="Pangilinan J."/>
            <person name="Park H.-J.H."/>
            <person name="Ramirez L."/>
            <person name="Alfaro M."/>
            <person name="Sun H."/>
            <person name="Tritt A."/>
            <person name="Yoshinaga Y."/>
            <person name="Zwiers L.-H.L."/>
            <person name="Turgeon B.G."/>
            <person name="Goodwin S.B."/>
            <person name="Spatafora J.W."/>
            <person name="Crous P.W."/>
            <person name="Grigoriev I.V."/>
        </authorList>
    </citation>
    <scope>NUCLEOTIDE SEQUENCE [LARGE SCALE GENOMIC DNA]</scope>
    <source>
        <strain evidence="7 8">CBS 611.86</strain>
    </source>
</reference>
<keyword evidence="5" id="KW-1133">Transmembrane helix</keyword>
<dbReference type="InterPro" id="IPR032098">
    <property type="entry name" value="Acyltransf_C"/>
</dbReference>
<dbReference type="SMART" id="SM00563">
    <property type="entry name" value="PlsC"/>
    <property type="match status" value="1"/>
</dbReference>